<dbReference type="GO" id="GO:0019379">
    <property type="term" value="P:sulfate assimilation, phosphoadenylyl sulfate reduction by phosphoadenylyl-sulfate reductase (thioredoxin)"/>
    <property type="evidence" value="ECO:0007669"/>
    <property type="project" value="UniProtKB-UniRule"/>
</dbReference>
<feature type="binding site" evidence="4">
    <location>
        <position position="129"/>
    </location>
    <ligand>
        <name>[4Fe-4S] cluster</name>
        <dbReference type="ChEBI" id="CHEBI:49883"/>
    </ligand>
</feature>
<dbReference type="Pfam" id="PF01507">
    <property type="entry name" value="PAPS_reduct"/>
    <property type="match status" value="1"/>
</dbReference>
<dbReference type="GO" id="GO:0004604">
    <property type="term" value="F:phosphoadenylyl-sulfate reductase (thioredoxin) activity"/>
    <property type="evidence" value="ECO:0007669"/>
    <property type="project" value="UniProtKB-UniRule"/>
</dbReference>
<name>A0A916TF54_9ACTN</name>
<reference evidence="7" key="2">
    <citation type="submission" date="2020-09" db="EMBL/GenBank/DDBJ databases">
        <authorList>
            <person name="Sun Q."/>
            <person name="Zhou Y."/>
        </authorList>
    </citation>
    <scope>NUCLEOTIDE SEQUENCE</scope>
    <source>
        <strain evidence="7">CGMCC 1.12827</strain>
    </source>
</reference>
<evidence type="ECO:0000313" key="8">
    <source>
        <dbReference type="Proteomes" id="UP000621454"/>
    </source>
</evidence>
<dbReference type="Gene3D" id="3.40.50.620">
    <property type="entry name" value="HUPs"/>
    <property type="match status" value="1"/>
</dbReference>
<comment type="pathway">
    <text evidence="3 4">Sulfur metabolism; hydrogen sulfide biosynthesis; sulfite from sulfate.</text>
</comment>
<dbReference type="GO" id="GO:0070814">
    <property type="term" value="P:hydrogen sulfide biosynthetic process"/>
    <property type="evidence" value="ECO:0007669"/>
    <property type="project" value="UniProtKB-UniRule"/>
</dbReference>
<feature type="binding site" evidence="4">
    <location>
        <position position="215"/>
    </location>
    <ligand>
        <name>[4Fe-4S] cluster</name>
        <dbReference type="ChEBI" id="CHEBI:49883"/>
    </ligand>
</feature>
<dbReference type="AlphaFoldDB" id="A0A916TF54"/>
<organism evidence="7 8">
    <name type="scientific">Gordonia jinhuaensis</name>
    <dbReference type="NCBI Taxonomy" id="1517702"/>
    <lineage>
        <taxon>Bacteria</taxon>
        <taxon>Bacillati</taxon>
        <taxon>Actinomycetota</taxon>
        <taxon>Actinomycetes</taxon>
        <taxon>Mycobacteriales</taxon>
        <taxon>Gordoniaceae</taxon>
        <taxon>Gordonia</taxon>
    </lineage>
</organism>
<dbReference type="InterPro" id="IPR002500">
    <property type="entry name" value="PAPS_reduct_dom"/>
</dbReference>
<dbReference type="GO" id="GO:0005737">
    <property type="term" value="C:cytoplasm"/>
    <property type="evidence" value="ECO:0007669"/>
    <property type="project" value="UniProtKB-SubCell"/>
</dbReference>
<comment type="caution">
    <text evidence="7">The sequence shown here is derived from an EMBL/GenBank/DDBJ whole genome shotgun (WGS) entry which is preliminary data.</text>
</comment>
<feature type="binding site" evidence="4">
    <location>
        <position position="212"/>
    </location>
    <ligand>
        <name>[4Fe-4S] cluster</name>
        <dbReference type="ChEBI" id="CHEBI:49883"/>
    </ligand>
</feature>
<dbReference type="PIRSF" id="PIRSF000857">
    <property type="entry name" value="PAPS_reductase"/>
    <property type="match status" value="1"/>
</dbReference>
<dbReference type="GO" id="GO:0043866">
    <property type="term" value="F:adenylyl-sulfate reductase (thioredoxin) activity"/>
    <property type="evidence" value="ECO:0007669"/>
    <property type="project" value="UniProtKB-EC"/>
</dbReference>
<keyword evidence="2 4" id="KW-0560">Oxidoreductase</keyword>
<evidence type="ECO:0000256" key="1">
    <source>
        <dbReference type="ARBA" id="ARBA00009732"/>
    </source>
</evidence>
<gene>
    <name evidence="4 7" type="primary">cysH</name>
    <name evidence="7" type="ORF">GCM10011489_31140</name>
</gene>
<keyword evidence="4" id="KW-0408">Iron</keyword>
<dbReference type="EMBL" id="BMGC01000028">
    <property type="protein sequence ID" value="GGB41325.1"/>
    <property type="molecule type" value="Genomic_DNA"/>
</dbReference>
<dbReference type="CDD" id="cd23945">
    <property type="entry name" value="PAPS_reductase"/>
    <property type="match status" value="1"/>
</dbReference>
<dbReference type="GO" id="GO:0046872">
    <property type="term" value="F:metal ion binding"/>
    <property type="evidence" value="ECO:0007669"/>
    <property type="project" value="UniProtKB-KW"/>
</dbReference>
<comment type="function">
    <text evidence="4">Catalyzes the formation of sulfite from adenosine 5'-phosphosulfate (APS) using thioredoxin as an electron donor.</text>
</comment>
<dbReference type="HAMAP" id="MF_00063">
    <property type="entry name" value="CysH"/>
    <property type="match status" value="1"/>
</dbReference>
<dbReference type="InterPro" id="IPR004511">
    <property type="entry name" value="PAPS/APS_Rdtase"/>
</dbReference>
<protein>
    <recommendedName>
        <fullName evidence="4">Adenosine 5'-phosphosulfate reductase</fullName>
        <shortName evidence="4">APS reductase</shortName>
        <ecNumber evidence="4">1.8.4.10</ecNumber>
    </recommendedName>
    <alternativeName>
        <fullName evidence="4">5'-adenylylsulfate reductase</fullName>
    </alternativeName>
    <alternativeName>
        <fullName evidence="4">Thioredoxin-dependent 5'-adenylylsulfate reductase</fullName>
    </alternativeName>
</protein>
<evidence type="ECO:0000256" key="3">
    <source>
        <dbReference type="ARBA" id="ARBA00024327"/>
    </source>
</evidence>
<evidence type="ECO:0000313" key="7">
    <source>
        <dbReference type="EMBL" id="GGB41325.1"/>
    </source>
</evidence>
<dbReference type="GO" id="GO:0051539">
    <property type="term" value="F:4 iron, 4 sulfur cluster binding"/>
    <property type="evidence" value="ECO:0007669"/>
    <property type="project" value="UniProtKB-UniRule"/>
</dbReference>
<evidence type="ECO:0000256" key="2">
    <source>
        <dbReference type="ARBA" id="ARBA00023002"/>
    </source>
</evidence>
<comment type="subcellular location">
    <subcellularLocation>
        <location evidence="4">Cytoplasm</location>
    </subcellularLocation>
</comment>
<evidence type="ECO:0000256" key="4">
    <source>
        <dbReference type="HAMAP-Rule" id="MF_00063"/>
    </source>
</evidence>
<reference evidence="7" key="1">
    <citation type="journal article" date="2014" name="Int. J. Syst. Evol. Microbiol.">
        <title>Complete genome sequence of Corynebacterium casei LMG S-19264T (=DSM 44701T), isolated from a smear-ripened cheese.</title>
        <authorList>
            <consortium name="US DOE Joint Genome Institute (JGI-PGF)"/>
            <person name="Walter F."/>
            <person name="Albersmeier A."/>
            <person name="Kalinowski J."/>
            <person name="Ruckert C."/>
        </authorList>
    </citation>
    <scope>NUCLEOTIDE SEQUENCE</scope>
    <source>
        <strain evidence="7">CGMCC 1.12827</strain>
    </source>
</reference>
<comment type="cofactor">
    <cofactor evidence="4">
        <name>[4Fe-4S] cluster</name>
        <dbReference type="ChEBI" id="CHEBI:49883"/>
    </cofactor>
    <text evidence="4">Binds 1 [4Fe-4S] cluster per subunit.</text>
</comment>
<keyword evidence="4" id="KW-0963">Cytoplasm</keyword>
<feature type="region of interest" description="Disordered" evidence="5">
    <location>
        <begin position="219"/>
        <end position="243"/>
    </location>
</feature>
<dbReference type="InterPro" id="IPR014729">
    <property type="entry name" value="Rossmann-like_a/b/a_fold"/>
</dbReference>
<feature type="binding site" evidence="4">
    <location>
        <position position="130"/>
    </location>
    <ligand>
        <name>[4Fe-4S] cluster</name>
        <dbReference type="ChEBI" id="CHEBI:49883"/>
    </ligand>
</feature>
<dbReference type="Proteomes" id="UP000621454">
    <property type="component" value="Unassembled WGS sequence"/>
</dbReference>
<dbReference type="NCBIfam" id="NF002537">
    <property type="entry name" value="PRK02090.1"/>
    <property type="match status" value="1"/>
</dbReference>
<dbReference type="SUPFAM" id="SSF52402">
    <property type="entry name" value="Adenine nucleotide alpha hydrolases-like"/>
    <property type="match status" value="1"/>
</dbReference>
<dbReference type="PANTHER" id="PTHR46509:SF1">
    <property type="entry name" value="PHOSPHOADENOSINE PHOSPHOSULFATE REDUCTASE"/>
    <property type="match status" value="1"/>
</dbReference>
<dbReference type="EC" id="1.8.4.10" evidence="4"/>
<sequence length="243" mass="26256">MSSAVRNEAYLREVAEQGAADLGPEATPEELLTWTARTFGSDFVVASNMQDAALIDLACSTIDRADLDGEKVKVLFLDTGYHFAETLGTRDAAEQIYDIDLINVTPEHTVAEQDQLVGRNLFASNPGECCRLRKVVPLRSTLSSYSAWVTGIRRVEAPTRAHAPLISFDEGFGLVKINPIAAWSDEQMNDYINARGVIVNPLVDEGYPSIGCAPCTAKPAPGADPRSGRWAGSTKTECGLHVS</sequence>
<dbReference type="RefSeq" id="WP_188587502.1">
    <property type="nucleotide sequence ID" value="NZ_BMGC01000028.1"/>
</dbReference>
<evidence type="ECO:0000259" key="6">
    <source>
        <dbReference type="Pfam" id="PF01507"/>
    </source>
</evidence>
<feature type="domain" description="Phosphoadenosine phosphosulphate reductase" evidence="6">
    <location>
        <begin position="45"/>
        <end position="217"/>
    </location>
</feature>
<comment type="catalytic activity">
    <reaction evidence="4">
        <text>[thioredoxin]-disulfide + sulfite + AMP + 2 H(+) = adenosine 5'-phosphosulfate + [thioredoxin]-dithiol</text>
        <dbReference type="Rhea" id="RHEA:21976"/>
        <dbReference type="Rhea" id="RHEA-COMP:10698"/>
        <dbReference type="Rhea" id="RHEA-COMP:10700"/>
        <dbReference type="ChEBI" id="CHEBI:15378"/>
        <dbReference type="ChEBI" id="CHEBI:17359"/>
        <dbReference type="ChEBI" id="CHEBI:29950"/>
        <dbReference type="ChEBI" id="CHEBI:50058"/>
        <dbReference type="ChEBI" id="CHEBI:58243"/>
        <dbReference type="ChEBI" id="CHEBI:456215"/>
        <dbReference type="EC" id="1.8.4.10"/>
    </reaction>
</comment>
<feature type="active site" description="Nucleophile; cysteine thiosulfonate intermediate" evidence="4">
    <location>
        <position position="238"/>
    </location>
</feature>
<dbReference type="PANTHER" id="PTHR46509">
    <property type="entry name" value="PHOSPHOADENOSINE PHOSPHOSULFATE REDUCTASE"/>
    <property type="match status" value="1"/>
</dbReference>
<accession>A0A916TF54</accession>
<evidence type="ECO:0000256" key="5">
    <source>
        <dbReference type="SAM" id="MobiDB-lite"/>
    </source>
</evidence>
<keyword evidence="4" id="KW-0411">Iron-sulfur</keyword>
<keyword evidence="4" id="KW-0479">Metal-binding</keyword>
<keyword evidence="8" id="KW-1185">Reference proteome</keyword>
<comment type="similarity">
    <text evidence="1 4">Belongs to the PAPS reductase family. CysH subfamily.</text>
</comment>
<dbReference type="NCBIfam" id="TIGR00434">
    <property type="entry name" value="cysH"/>
    <property type="match status" value="1"/>
</dbReference>
<proteinExistence type="inferred from homology"/>